<dbReference type="InterPro" id="IPR025662">
    <property type="entry name" value="Sigma_54_int_dom_ATP-bd_1"/>
</dbReference>
<accession>A0AAN7HZ47</accession>
<keyword evidence="8" id="KW-1185">Reference proteome</keyword>
<dbReference type="InterPro" id="IPR027417">
    <property type="entry name" value="P-loop_NTPase"/>
</dbReference>
<comment type="similarity">
    <text evidence="5">Belongs to the AAA ATPase family.</text>
</comment>
<keyword evidence="4 5" id="KW-0067">ATP-binding</keyword>
<sequence length="500" mass="55242">MSYPSLCYGEEGARLTQAFQLAFEDNAPPSTILLRGDSGTGKSYIIHHLAQTYHATVYTALLGELAATQRGQLSKGFKRLLWKASTTTKSLLLIEDLDLFFPRHGQSTQDPSLAAILQSLMQENKVMLVATTRKPDHIAMDVRTLFQDEISLQIPTPIERKHMMYHTFTAYFPTSTAITEHDIEQLSSRAHAFVAADLALWVKLAEQEAIKSKSAQVHMDHFDKIFDHIRVSGFQSSAMAEKPDPVYWHDIGGLVAAKNALEESAVWVYKHADAYKRLGIRPSKGVLLFGPPGTGKTLLAKAVATESSANFLPVSIPDLIKGEVGESEKAVSRIFQTAIRCSPCVIFLDELEAIFASRESSGDVGRKLISQFLIEIDHLDKIDQSVILLGATNHPESIDSSILRPGRLDRLVYVGAPNQDERFQILQVLKHKTKLDASVDLQVIASKTEGYTGADLQAVIRKAGLLSLKKQLLEIDQANIELALTFVSPSIIPDQEAMQE</sequence>
<dbReference type="Pfam" id="PF00004">
    <property type="entry name" value="AAA"/>
    <property type="match status" value="2"/>
</dbReference>
<dbReference type="Gene3D" id="3.40.50.300">
    <property type="entry name" value="P-loop containing nucleotide triphosphate hydrolases"/>
    <property type="match status" value="2"/>
</dbReference>
<dbReference type="Proteomes" id="UP001304243">
    <property type="component" value="Unassembled WGS sequence"/>
</dbReference>
<evidence type="ECO:0000256" key="4">
    <source>
        <dbReference type="ARBA" id="ARBA00022840"/>
    </source>
</evidence>
<evidence type="ECO:0000256" key="2">
    <source>
        <dbReference type="ARBA" id="ARBA00022490"/>
    </source>
</evidence>
<evidence type="ECO:0000313" key="7">
    <source>
        <dbReference type="EMBL" id="KAK4514328.1"/>
    </source>
</evidence>
<dbReference type="EMBL" id="JASEJX010000015">
    <property type="protein sequence ID" value="KAK4514328.1"/>
    <property type="molecule type" value="Genomic_DNA"/>
</dbReference>
<dbReference type="Gene3D" id="1.10.8.60">
    <property type="match status" value="2"/>
</dbReference>
<feature type="domain" description="AAA+ ATPase" evidence="6">
    <location>
        <begin position="28"/>
        <end position="156"/>
    </location>
</feature>
<keyword evidence="2" id="KW-0963">Cytoplasm</keyword>
<dbReference type="Pfam" id="PF17862">
    <property type="entry name" value="AAA_lid_3"/>
    <property type="match status" value="1"/>
</dbReference>
<dbReference type="InterPro" id="IPR003593">
    <property type="entry name" value="AAA+_ATPase"/>
</dbReference>
<dbReference type="AlphaFoldDB" id="A0AAN7HZ47"/>
<evidence type="ECO:0000256" key="5">
    <source>
        <dbReference type="RuleBase" id="RU003651"/>
    </source>
</evidence>
<dbReference type="InterPro" id="IPR050168">
    <property type="entry name" value="AAA_ATPase_domain"/>
</dbReference>
<name>A0AAN7HZ47_9FUNG</name>
<evidence type="ECO:0000259" key="6">
    <source>
        <dbReference type="SMART" id="SM00382"/>
    </source>
</evidence>
<reference evidence="7 8" key="1">
    <citation type="submission" date="2022-11" db="EMBL/GenBank/DDBJ databases">
        <title>Mucor velutinosus strain NIH1002 WGS.</title>
        <authorList>
            <person name="Subramanian P."/>
            <person name="Mullikin J.C."/>
            <person name="Segre J.A."/>
            <person name="Zelazny A.M."/>
        </authorList>
    </citation>
    <scope>NUCLEOTIDE SEQUENCE [LARGE SCALE GENOMIC DNA]</scope>
    <source>
        <strain evidence="7 8">NIH1002</strain>
    </source>
</reference>
<dbReference type="PROSITE" id="PS00674">
    <property type="entry name" value="AAA"/>
    <property type="match status" value="1"/>
</dbReference>
<comment type="caution">
    <text evidence="7">The sequence shown here is derived from an EMBL/GenBank/DDBJ whole genome shotgun (WGS) entry which is preliminary data.</text>
</comment>
<evidence type="ECO:0000256" key="1">
    <source>
        <dbReference type="ARBA" id="ARBA00004496"/>
    </source>
</evidence>
<dbReference type="PANTHER" id="PTHR23077:SF117">
    <property type="entry name" value="AAA+ ATPASE DOMAIN-CONTAINING PROTEIN"/>
    <property type="match status" value="1"/>
</dbReference>
<dbReference type="GeneID" id="89945623"/>
<dbReference type="InterPro" id="IPR003959">
    <property type="entry name" value="ATPase_AAA_core"/>
</dbReference>
<organism evidence="7 8">
    <name type="scientific">Mucor velutinosus</name>
    <dbReference type="NCBI Taxonomy" id="708070"/>
    <lineage>
        <taxon>Eukaryota</taxon>
        <taxon>Fungi</taxon>
        <taxon>Fungi incertae sedis</taxon>
        <taxon>Mucoromycota</taxon>
        <taxon>Mucoromycotina</taxon>
        <taxon>Mucoromycetes</taxon>
        <taxon>Mucorales</taxon>
        <taxon>Mucorineae</taxon>
        <taxon>Mucoraceae</taxon>
        <taxon>Mucor</taxon>
    </lineage>
</organism>
<dbReference type="FunFam" id="3.40.50.300:FF:001054">
    <property type="entry name" value="ATPase, AAA family, putative"/>
    <property type="match status" value="1"/>
</dbReference>
<evidence type="ECO:0000256" key="3">
    <source>
        <dbReference type="ARBA" id="ARBA00022741"/>
    </source>
</evidence>
<dbReference type="SUPFAM" id="SSF52540">
    <property type="entry name" value="P-loop containing nucleoside triphosphate hydrolases"/>
    <property type="match status" value="2"/>
</dbReference>
<dbReference type="GO" id="GO:0005524">
    <property type="term" value="F:ATP binding"/>
    <property type="evidence" value="ECO:0007669"/>
    <property type="project" value="UniProtKB-KW"/>
</dbReference>
<protein>
    <recommendedName>
        <fullName evidence="6">AAA+ ATPase domain-containing protein</fullName>
    </recommendedName>
</protein>
<feature type="domain" description="AAA+ ATPase" evidence="6">
    <location>
        <begin position="282"/>
        <end position="418"/>
    </location>
</feature>
<dbReference type="GO" id="GO:0016887">
    <property type="term" value="F:ATP hydrolysis activity"/>
    <property type="evidence" value="ECO:0007669"/>
    <property type="project" value="InterPro"/>
</dbReference>
<keyword evidence="3 5" id="KW-0547">Nucleotide-binding</keyword>
<dbReference type="InterPro" id="IPR003960">
    <property type="entry name" value="ATPase_AAA_CS"/>
</dbReference>
<dbReference type="PROSITE" id="PS00675">
    <property type="entry name" value="SIGMA54_INTERACT_1"/>
    <property type="match status" value="1"/>
</dbReference>
<proteinExistence type="inferred from homology"/>
<dbReference type="PANTHER" id="PTHR23077">
    <property type="entry name" value="AAA-FAMILY ATPASE"/>
    <property type="match status" value="1"/>
</dbReference>
<dbReference type="RefSeq" id="XP_064680994.1">
    <property type="nucleotide sequence ID" value="XM_064821308.1"/>
</dbReference>
<dbReference type="SMART" id="SM00382">
    <property type="entry name" value="AAA"/>
    <property type="match status" value="2"/>
</dbReference>
<dbReference type="GO" id="GO:0005737">
    <property type="term" value="C:cytoplasm"/>
    <property type="evidence" value="ECO:0007669"/>
    <property type="project" value="UniProtKB-SubCell"/>
</dbReference>
<evidence type="ECO:0000313" key="8">
    <source>
        <dbReference type="Proteomes" id="UP001304243"/>
    </source>
</evidence>
<comment type="subcellular location">
    <subcellularLocation>
        <location evidence="1">Cytoplasm</location>
    </subcellularLocation>
</comment>
<gene>
    <name evidence="7" type="ORF">ATC70_001921</name>
</gene>
<dbReference type="InterPro" id="IPR041569">
    <property type="entry name" value="AAA_lid_3"/>
</dbReference>